<feature type="transmembrane region" description="Helical" evidence="8">
    <location>
        <begin position="329"/>
        <end position="354"/>
    </location>
</feature>
<feature type="transmembrane region" description="Helical" evidence="8">
    <location>
        <begin position="21"/>
        <end position="41"/>
    </location>
</feature>
<dbReference type="RefSeq" id="WP_216032510.1">
    <property type="nucleotide sequence ID" value="NZ_JAHKNG010000008.1"/>
</dbReference>
<keyword evidence="10" id="KW-1185">Reference proteome</keyword>
<comment type="caution">
    <text evidence="9">The sequence shown here is derived from an EMBL/GenBank/DDBJ whole genome shotgun (WGS) entry which is preliminary data.</text>
</comment>
<evidence type="ECO:0000256" key="4">
    <source>
        <dbReference type="ARBA" id="ARBA00022692"/>
    </source>
</evidence>
<evidence type="ECO:0000313" key="9">
    <source>
        <dbReference type="EMBL" id="MBU3029828.1"/>
    </source>
</evidence>
<feature type="transmembrane region" description="Helical" evidence="8">
    <location>
        <begin position="215"/>
        <end position="242"/>
    </location>
</feature>
<evidence type="ECO:0000256" key="2">
    <source>
        <dbReference type="ARBA" id="ARBA00022475"/>
    </source>
</evidence>
<evidence type="ECO:0000256" key="7">
    <source>
        <dbReference type="ARBA" id="ARBA00024033"/>
    </source>
</evidence>
<accession>A0ABS6AGV8</accession>
<keyword evidence="5 8" id="KW-1133">Transmembrane helix</keyword>
<dbReference type="Pfam" id="PF09594">
    <property type="entry name" value="GT87"/>
    <property type="match status" value="1"/>
</dbReference>
<evidence type="ECO:0000256" key="3">
    <source>
        <dbReference type="ARBA" id="ARBA00022679"/>
    </source>
</evidence>
<dbReference type="Proteomes" id="UP001166191">
    <property type="component" value="Unassembled WGS sequence"/>
</dbReference>
<protein>
    <submittedName>
        <fullName evidence="9">DUF2029 domain-containing protein</fullName>
    </submittedName>
</protein>
<evidence type="ECO:0000256" key="1">
    <source>
        <dbReference type="ARBA" id="ARBA00004651"/>
    </source>
</evidence>
<feature type="transmembrane region" description="Helical" evidence="8">
    <location>
        <begin position="186"/>
        <end position="209"/>
    </location>
</feature>
<evidence type="ECO:0000256" key="8">
    <source>
        <dbReference type="SAM" id="Phobius"/>
    </source>
</evidence>
<evidence type="ECO:0000256" key="6">
    <source>
        <dbReference type="ARBA" id="ARBA00023136"/>
    </source>
</evidence>
<proteinExistence type="inferred from homology"/>
<feature type="transmembrane region" description="Helical" evidence="8">
    <location>
        <begin position="139"/>
        <end position="155"/>
    </location>
</feature>
<feature type="transmembrane region" description="Helical" evidence="8">
    <location>
        <begin position="109"/>
        <end position="132"/>
    </location>
</feature>
<evidence type="ECO:0000313" key="10">
    <source>
        <dbReference type="Proteomes" id="UP001166191"/>
    </source>
</evidence>
<comment type="similarity">
    <text evidence="7">Belongs to the glycosyltransferase 87 family.</text>
</comment>
<feature type="transmembrane region" description="Helical" evidence="8">
    <location>
        <begin position="374"/>
        <end position="395"/>
    </location>
</feature>
<feature type="transmembrane region" description="Helical" evidence="8">
    <location>
        <begin position="270"/>
        <end position="293"/>
    </location>
</feature>
<keyword evidence="4 8" id="KW-0812">Transmembrane</keyword>
<keyword evidence="3" id="KW-0808">Transferase</keyword>
<organism evidence="9 10">
    <name type="scientific">Paracoccus marinaquae</name>
    <dbReference type="NCBI Taxonomy" id="2841926"/>
    <lineage>
        <taxon>Bacteria</taxon>
        <taxon>Pseudomonadati</taxon>
        <taxon>Pseudomonadota</taxon>
        <taxon>Alphaproteobacteria</taxon>
        <taxon>Rhodobacterales</taxon>
        <taxon>Paracoccaceae</taxon>
        <taxon>Paracoccus</taxon>
    </lineage>
</organism>
<comment type="subcellular location">
    <subcellularLocation>
        <location evidence="1">Cell membrane</location>
        <topology evidence="1">Multi-pass membrane protein</topology>
    </subcellularLocation>
</comment>
<dbReference type="InterPro" id="IPR018584">
    <property type="entry name" value="GT87"/>
</dbReference>
<reference evidence="9" key="1">
    <citation type="submission" date="2021-06" db="EMBL/GenBank/DDBJ databases">
        <title>Paracoccus bacterium XHP0099 sp. nov., isolated from the surface waters of the Yellow Sea.</title>
        <authorList>
            <person name="Xue H."/>
            <person name="Zhang D."/>
        </authorList>
    </citation>
    <scope>NUCLEOTIDE SEQUENCE</scope>
    <source>
        <strain evidence="9">XHP0099</strain>
    </source>
</reference>
<keyword evidence="2" id="KW-1003">Cell membrane</keyword>
<name>A0ABS6AGV8_9RHOB</name>
<sequence>MNDDNNDLRLTATDPKILGNWRWLVAISVILSLAYFFRVSVFHNYPVDFRYFWAAGRMWGEGIDPYGPGFTQIALDQYGMEAMLRWFYSPHTWLLARPLSLFSFEAGLLIWRLASVAAILSSVVLLCSLVRFSNARSKVIFLAVTLLGTASSQASSIAISIGQFSAFSFLAITLYVTALMTDRRWLLVPALILLTMKANLALPFIAFALAVPRLWVPLLVAGILSIVAATPAFLPSGVLATIENYINGMMAHSTVLVNDPPSMTGLRNLLIYWFDINLSSIAGTLLACIPAFLLGVFSNASLSPLPARQISLMLVASTMFFMPLHAYDLMPVIACIVALPALPIAILIGIGAILYRPNVWTDLLGIVELPGGSYGSYLISMVLLFLLLSAVAVCFRTIWIARRNRASEVTAG</sequence>
<gene>
    <name evidence="9" type="ORF">KNW02_06805</name>
</gene>
<evidence type="ECO:0000256" key="5">
    <source>
        <dbReference type="ARBA" id="ARBA00022989"/>
    </source>
</evidence>
<dbReference type="EMBL" id="JAHKNG010000008">
    <property type="protein sequence ID" value="MBU3029828.1"/>
    <property type="molecule type" value="Genomic_DNA"/>
</dbReference>
<feature type="transmembrane region" description="Helical" evidence="8">
    <location>
        <begin position="161"/>
        <end position="179"/>
    </location>
</feature>
<feature type="transmembrane region" description="Helical" evidence="8">
    <location>
        <begin position="305"/>
        <end position="322"/>
    </location>
</feature>
<keyword evidence="6 8" id="KW-0472">Membrane</keyword>